<feature type="transmembrane region" description="Helical" evidence="1">
    <location>
        <begin position="94"/>
        <end position="115"/>
    </location>
</feature>
<name>A0A3A1WH16_9HYPH</name>
<gene>
    <name evidence="2" type="ORF">D3218_15030</name>
</gene>
<dbReference type="RefSeq" id="WP_119540914.1">
    <property type="nucleotide sequence ID" value="NZ_QYRN01000008.1"/>
</dbReference>
<dbReference type="OrthoDB" id="8820484at2"/>
<feature type="transmembrane region" description="Helical" evidence="1">
    <location>
        <begin position="53"/>
        <end position="74"/>
    </location>
</feature>
<feature type="transmembrane region" description="Helical" evidence="1">
    <location>
        <begin position="195"/>
        <end position="217"/>
    </location>
</feature>
<organism evidence="2 3">
    <name type="scientific">Aureimonas flava</name>
    <dbReference type="NCBI Taxonomy" id="2320271"/>
    <lineage>
        <taxon>Bacteria</taxon>
        <taxon>Pseudomonadati</taxon>
        <taxon>Pseudomonadota</taxon>
        <taxon>Alphaproteobacteria</taxon>
        <taxon>Hyphomicrobiales</taxon>
        <taxon>Aurantimonadaceae</taxon>
        <taxon>Aureimonas</taxon>
    </lineage>
</organism>
<dbReference type="AlphaFoldDB" id="A0A3A1WH16"/>
<keyword evidence="1" id="KW-0472">Membrane</keyword>
<feature type="transmembrane region" description="Helical" evidence="1">
    <location>
        <begin position="161"/>
        <end position="183"/>
    </location>
</feature>
<evidence type="ECO:0000256" key="1">
    <source>
        <dbReference type="SAM" id="Phobius"/>
    </source>
</evidence>
<keyword evidence="1" id="KW-0812">Transmembrane</keyword>
<sequence>MDFMNLLKSVEALLYELVSWLVFYPITLWRCVRRPLSMFDYAQRELTGSPENQFADALSPPIFLFLSIALAHVIDTTLTPDQDVPIGLLSDTRNLLVFRATAFSLFPMILAVQAVRQKNQPLTRSTLRPAFYGHCFLAAPFVLSVDLALTTGHLATDGAVIVGTVIFVAGLIWYQATLTGWFVRHRGSGRGRAFARAALHILLGTVAMFLLVLLAVAPQVVAAWKETP</sequence>
<comment type="caution">
    <text evidence="2">The sequence shown here is derived from an EMBL/GenBank/DDBJ whole genome shotgun (WGS) entry which is preliminary data.</text>
</comment>
<accession>A0A3A1WH16</accession>
<feature type="transmembrane region" description="Helical" evidence="1">
    <location>
        <begin position="12"/>
        <end position="32"/>
    </location>
</feature>
<feature type="transmembrane region" description="Helical" evidence="1">
    <location>
        <begin position="135"/>
        <end position="155"/>
    </location>
</feature>
<keyword evidence="3" id="KW-1185">Reference proteome</keyword>
<protein>
    <submittedName>
        <fullName evidence="2">MFS transporter permease</fullName>
    </submittedName>
</protein>
<keyword evidence="1" id="KW-1133">Transmembrane helix</keyword>
<proteinExistence type="predicted"/>
<dbReference type="Proteomes" id="UP000265750">
    <property type="component" value="Unassembled WGS sequence"/>
</dbReference>
<reference evidence="3" key="1">
    <citation type="submission" date="2018-09" db="EMBL/GenBank/DDBJ databases">
        <authorList>
            <person name="Tuo L."/>
        </authorList>
    </citation>
    <scope>NUCLEOTIDE SEQUENCE [LARGE SCALE GENOMIC DNA]</scope>
    <source>
        <strain evidence="3">M2BS4Y-1</strain>
    </source>
</reference>
<evidence type="ECO:0000313" key="3">
    <source>
        <dbReference type="Proteomes" id="UP000265750"/>
    </source>
</evidence>
<evidence type="ECO:0000313" key="2">
    <source>
        <dbReference type="EMBL" id="RIX99089.1"/>
    </source>
</evidence>
<dbReference type="EMBL" id="QYRN01000008">
    <property type="protein sequence ID" value="RIX99089.1"/>
    <property type="molecule type" value="Genomic_DNA"/>
</dbReference>